<dbReference type="Proteomes" id="UP000253729">
    <property type="component" value="Unassembled WGS sequence"/>
</dbReference>
<reference evidence="1 2" key="1">
    <citation type="submission" date="2018-07" db="EMBL/GenBank/DDBJ databases">
        <title>The genomes of Aspergillus section Nigri reveals drivers in fungal speciation.</title>
        <authorList>
            <consortium name="DOE Joint Genome Institute"/>
            <person name="Vesth T.C."/>
            <person name="Nybo J."/>
            <person name="Theobald S."/>
            <person name="Brandl J."/>
            <person name="Frisvad J.C."/>
            <person name="Nielsen K.F."/>
            <person name="Lyhne E.K."/>
            <person name="Kogle M.E."/>
            <person name="Kuo A."/>
            <person name="Riley R."/>
            <person name="Clum A."/>
            <person name="Nolan M."/>
            <person name="Lipzen A."/>
            <person name="Salamov A."/>
            <person name="Henrissat B."/>
            <person name="Wiebenga A."/>
            <person name="De vries R.P."/>
            <person name="Grigoriev I.V."/>
            <person name="Mortensen U.H."/>
            <person name="Andersen M.R."/>
            <person name="Baker S.E."/>
        </authorList>
    </citation>
    <scope>NUCLEOTIDE SEQUENCE [LARGE SCALE GENOMIC DNA]</scope>
    <source>
        <strain evidence="1 2">CBS 139.54b</strain>
    </source>
</reference>
<dbReference type="AlphaFoldDB" id="A0A3F3Q0A9"/>
<protein>
    <submittedName>
        <fullName evidence="1">Uncharacterized protein</fullName>
    </submittedName>
</protein>
<dbReference type="GeneID" id="38134986"/>
<evidence type="ECO:0000313" key="1">
    <source>
        <dbReference type="EMBL" id="RDH32515.1"/>
    </source>
</evidence>
<evidence type="ECO:0000313" key="2">
    <source>
        <dbReference type="Proteomes" id="UP000253729"/>
    </source>
</evidence>
<name>A0A3F3Q0A9_9EURO</name>
<gene>
    <name evidence="1" type="ORF">BDQ94DRAFT_145363</name>
</gene>
<proteinExistence type="predicted"/>
<sequence>MSKSGDRFVTETPETRLRTEGVVWTEQEAKEMAEEFPCSRMASCWEAEGRRRKGWPDRGPGGAPAKARELLGRHGNWICSGRYRGDYGGM</sequence>
<dbReference type="EMBL" id="KZ852050">
    <property type="protein sequence ID" value="RDH32515.1"/>
    <property type="molecule type" value="Genomic_DNA"/>
</dbReference>
<dbReference type="RefSeq" id="XP_026625537.1">
    <property type="nucleotide sequence ID" value="XM_026766630.1"/>
</dbReference>
<organism evidence="1 2">
    <name type="scientific">Aspergillus welwitschiae</name>
    <dbReference type="NCBI Taxonomy" id="1341132"/>
    <lineage>
        <taxon>Eukaryota</taxon>
        <taxon>Fungi</taxon>
        <taxon>Dikarya</taxon>
        <taxon>Ascomycota</taxon>
        <taxon>Pezizomycotina</taxon>
        <taxon>Eurotiomycetes</taxon>
        <taxon>Eurotiomycetidae</taxon>
        <taxon>Eurotiales</taxon>
        <taxon>Aspergillaceae</taxon>
        <taxon>Aspergillus</taxon>
        <taxon>Aspergillus subgen. Circumdati</taxon>
    </lineage>
</organism>
<keyword evidence="2" id="KW-1185">Reference proteome</keyword>
<accession>A0A3F3Q0A9</accession>